<dbReference type="EMBL" id="VRSV01000002">
    <property type="protein sequence ID" value="TXK09488.1"/>
    <property type="molecule type" value="Genomic_DNA"/>
</dbReference>
<dbReference type="Proteomes" id="UP000321034">
    <property type="component" value="Unassembled WGS sequence"/>
</dbReference>
<dbReference type="AlphaFoldDB" id="A0A5C8HUC7"/>
<gene>
    <name evidence="2" type="ORF">FVP77_11200</name>
</gene>
<evidence type="ECO:0000259" key="1">
    <source>
        <dbReference type="SMART" id="SM00065"/>
    </source>
</evidence>
<keyword evidence="3" id="KW-1185">Reference proteome</keyword>
<dbReference type="PANTHER" id="PTHR33744">
    <property type="entry name" value="CARBOHYDRATE DIACID REGULATOR"/>
    <property type="match status" value="1"/>
</dbReference>
<evidence type="ECO:0000313" key="3">
    <source>
        <dbReference type="Proteomes" id="UP000321034"/>
    </source>
</evidence>
<proteinExistence type="predicted"/>
<dbReference type="SUPFAM" id="SSF55781">
    <property type="entry name" value="GAF domain-like"/>
    <property type="match status" value="1"/>
</dbReference>
<dbReference type="Pfam" id="PF13185">
    <property type="entry name" value="GAF_2"/>
    <property type="match status" value="1"/>
</dbReference>
<dbReference type="InterPro" id="IPR042070">
    <property type="entry name" value="PucR_C-HTH_sf"/>
</dbReference>
<dbReference type="InterPro" id="IPR003018">
    <property type="entry name" value="GAF"/>
</dbReference>
<accession>A0A5C8HUC7</accession>
<dbReference type="Pfam" id="PF13556">
    <property type="entry name" value="HTH_30"/>
    <property type="match status" value="1"/>
</dbReference>
<organism evidence="2 3">
    <name type="scientific">Microbacterium hatanonis</name>
    <dbReference type="NCBI Taxonomy" id="404366"/>
    <lineage>
        <taxon>Bacteria</taxon>
        <taxon>Bacillati</taxon>
        <taxon>Actinomycetota</taxon>
        <taxon>Actinomycetes</taxon>
        <taxon>Micrococcales</taxon>
        <taxon>Microbacteriaceae</taxon>
        <taxon>Microbacterium</taxon>
    </lineage>
</organism>
<comment type="caution">
    <text evidence="2">The sequence shown here is derived from an EMBL/GenBank/DDBJ whole genome shotgun (WGS) entry which is preliminary data.</text>
</comment>
<feature type="domain" description="GAF" evidence="1">
    <location>
        <begin position="81"/>
        <end position="232"/>
    </location>
</feature>
<dbReference type="Gene3D" id="1.10.10.2840">
    <property type="entry name" value="PucR C-terminal helix-turn-helix domain"/>
    <property type="match status" value="1"/>
</dbReference>
<dbReference type="Gene3D" id="3.30.450.40">
    <property type="match status" value="1"/>
</dbReference>
<dbReference type="InterPro" id="IPR029016">
    <property type="entry name" value="GAF-like_dom_sf"/>
</dbReference>
<dbReference type="InterPro" id="IPR051448">
    <property type="entry name" value="CdaR-like_regulators"/>
</dbReference>
<reference evidence="2 3" key="1">
    <citation type="submission" date="2019-08" db="EMBL/GenBank/DDBJ databases">
        <authorList>
            <person name="Dong K."/>
        </authorList>
    </citation>
    <scope>NUCLEOTIDE SEQUENCE [LARGE SCALE GENOMIC DNA]</scope>
    <source>
        <strain evidence="2 3">JCM14558</strain>
    </source>
</reference>
<dbReference type="PANTHER" id="PTHR33744:SF1">
    <property type="entry name" value="DNA-BINDING TRANSCRIPTIONAL ACTIVATOR ADER"/>
    <property type="match status" value="1"/>
</dbReference>
<protein>
    <submittedName>
        <fullName evidence="2">GAF domain-containing protein</fullName>
    </submittedName>
</protein>
<dbReference type="SMART" id="SM00065">
    <property type="entry name" value="GAF"/>
    <property type="match status" value="1"/>
</dbReference>
<name>A0A5C8HUC7_9MICO</name>
<evidence type="ECO:0000313" key="2">
    <source>
        <dbReference type="EMBL" id="TXK09488.1"/>
    </source>
</evidence>
<dbReference type="InterPro" id="IPR025736">
    <property type="entry name" value="PucR_C-HTH_dom"/>
</dbReference>
<sequence length="636" mass="67209">MNNGHMPSPSAPLDAEAARLLVAAVTGTSPEAVERVGGLPGAEGFLPAVQAARREVEGLRRRENELSALFSSARELAGVRDTDAVLRRLVERAHEMLGSDVTYLSDLDPITGALRVRATYGAVTAAFRELVVPPGRGLVGAIVETGAPLAVSRYDDYASDRHEPVVDDAVDAEGIVSMLGVPLRTETAVLGVLFVAMRQERAFSPDQIALLSALADHASVVLQTAGTLRSLQRSEEEARAALEQLSSHLVERDRANTVHQQLVSAVLGGGGFTRIAETLADTLGRAVRIVDERGDQRAAVGDTDGLSRDDAGAALAAAAETSRGSGHAEPIASPSGQRVVAALAAGTRSFGAVHIEAGAFELGAVDLRTVERAAQVGALLALSEEAVAESQQRQHLDLVADIVRDATERRGDVAARLRRLGLDLDTLDRLLLVVVPGDRRLDALRLLTRRIGASGLVGDIDGTLVVLADGARTQPDAAATRRAVGDLVGASVIVVEGPRTGAIGKRYDLARRALRIVGALGIADGAVTTDELLPYAAVLDADQAALQGFLDAAIGPVRAYDAERGTELLATLRAFVRHGGSPTRAARALVFHPNTILQRLERLDRVLGEGWRADERLFRLSLAVRLDELREQLGSR</sequence>
<dbReference type="OrthoDB" id="8026818at2"/>